<reference evidence="1" key="1">
    <citation type="submission" date="2022-02" db="EMBL/GenBank/DDBJ databases">
        <title>Plant Genome Project.</title>
        <authorList>
            <person name="Zhang R.-G."/>
        </authorList>
    </citation>
    <scope>NUCLEOTIDE SEQUENCE</scope>
    <source>
        <strain evidence="1">AT1</strain>
    </source>
</reference>
<sequence length="151" mass="17162">MSAIDLWARFFLLQSSPLSCFVFANRSDLESVPLLKIAGQISVWPGSGIRASLIKACHFTSPSDSYFKKTYARKWELCLSVAHRDHVAYDTKDRFLEMPKDQKDAKFVWAEHCEQALLKIKKELLLPPTLMVPIPAQDNLNQGLHQKMSGL</sequence>
<dbReference type="EMBL" id="CM046390">
    <property type="protein sequence ID" value="KAI8564262.1"/>
    <property type="molecule type" value="Genomic_DNA"/>
</dbReference>
<gene>
    <name evidence="1" type="ORF">RHMOL_Rhmol03G0167800</name>
</gene>
<comment type="caution">
    <text evidence="1">The sequence shown here is derived from an EMBL/GenBank/DDBJ whole genome shotgun (WGS) entry which is preliminary data.</text>
</comment>
<dbReference type="Proteomes" id="UP001062846">
    <property type="component" value="Chromosome 3"/>
</dbReference>
<proteinExistence type="predicted"/>
<evidence type="ECO:0000313" key="1">
    <source>
        <dbReference type="EMBL" id="KAI8564262.1"/>
    </source>
</evidence>
<evidence type="ECO:0000313" key="2">
    <source>
        <dbReference type="Proteomes" id="UP001062846"/>
    </source>
</evidence>
<keyword evidence="2" id="KW-1185">Reference proteome</keyword>
<name>A0ACC0PEX7_RHOML</name>
<accession>A0ACC0PEX7</accession>
<protein>
    <submittedName>
        <fullName evidence="1">Uncharacterized protein</fullName>
    </submittedName>
</protein>
<organism evidence="1 2">
    <name type="scientific">Rhododendron molle</name>
    <name type="common">Chinese azalea</name>
    <name type="synonym">Azalea mollis</name>
    <dbReference type="NCBI Taxonomy" id="49168"/>
    <lineage>
        <taxon>Eukaryota</taxon>
        <taxon>Viridiplantae</taxon>
        <taxon>Streptophyta</taxon>
        <taxon>Embryophyta</taxon>
        <taxon>Tracheophyta</taxon>
        <taxon>Spermatophyta</taxon>
        <taxon>Magnoliopsida</taxon>
        <taxon>eudicotyledons</taxon>
        <taxon>Gunneridae</taxon>
        <taxon>Pentapetalae</taxon>
        <taxon>asterids</taxon>
        <taxon>Ericales</taxon>
        <taxon>Ericaceae</taxon>
        <taxon>Ericoideae</taxon>
        <taxon>Rhodoreae</taxon>
        <taxon>Rhododendron</taxon>
    </lineage>
</organism>